<dbReference type="EMBL" id="KN823618">
    <property type="protein sequence ID" value="KIO16259.1"/>
    <property type="molecule type" value="Genomic_DNA"/>
</dbReference>
<proteinExistence type="predicted"/>
<dbReference type="InterPro" id="IPR006680">
    <property type="entry name" value="Amidohydro-rel"/>
</dbReference>
<dbReference type="HOGENOM" id="CLU_012358_11_2_1"/>
<reference evidence="4" key="2">
    <citation type="submission" date="2015-01" db="EMBL/GenBank/DDBJ databases">
        <title>Evolutionary Origins and Diversification of the Mycorrhizal Mutualists.</title>
        <authorList>
            <consortium name="DOE Joint Genome Institute"/>
            <consortium name="Mycorrhizal Genomics Consortium"/>
            <person name="Kohler A."/>
            <person name="Kuo A."/>
            <person name="Nagy L.G."/>
            <person name="Floudas D."/>
            <person name="Copeland A."/>
            <person name="Barry K.W."/>
            <person name="Cichocki N."/>
            <person name="Veneault-Fourrey C."/>
            <person name="LaButti K."/>
            <person name="Lindquist E.A."/>
            <person name="Lipzen A."/>
            <person name="Lundell T."/>
            <person name="Morin E."/>
            <person name="Murat C."/>
            <person name="Riley R."/>
            <person name="Ohm R."/>
            <person name="Sun H."/>
            <person name="Tunlid A."/>
            <person name="Henrissat B."/>
            <person name="Grigoriev I.V."/>
            <person name="Hibbett D.S."/>
            <person name="Martin F."/>
        </authorList>
    </citation>
    <scope>NUCLEOTIDE SEQUENCE [LARGE SCALE GENOMIC DNA]</scope>
    <source>
        <strain evidence="4">MUT 4182</strain>
    </source>
</reference>
<evidence type="ECO:0000259" key="2">
    <source>
        <dbReference type="Pfam" id="PF01979"/>
    </source>
</evidence>
<dbReference type="InterPro" id="IPR032466">
    <property type="entry name" value="Metal_Hydrolase"/>
</dbReference>
<dbReference type="PANTHER" id="PTHR43794">
    <property type="entry name" value="AMINOHYDROLASE SSNA-RELATED"/>
    <property type="match status" value="1"/>
</dbReference>
<dbReference type="SUPFAM" id="SSF51556">
    <property type="entry name" value="Metallo-dependent hydrolases"/>
    <property type="match status" value="1"/>
</dbReference>
<name>A0A0C3Q1V5_9AGAM</name>
<reference evidence="3 4" key="1">
    <citation type="submission" date="2014-04" db="EMBL/GenBank/DDBJ databases">
        <authorList>
            <consortium name="DOE Joint Genome Institute"/>
            <person name="Kuo A."/>
            <person name="Girlanda M."/>
            <person name="Perotto S."/>
            <person name="Kohler A."/>
            <person name="Nagy L.G."/>
            <person name="Floudas D."/>
            <person name="Copeland A."/>
            <person name="Barry K.W."/>
            <person name="Cichocki N."/>
            <person name="Veneault-Fourrey C."/>
            <person name="LaButti K."/>
            <person name="Lindquist E.A."/>
            <person name="Lipzen A."/>
            <person name="Lundell T."/>
            <person name="Morin E."/>
            <person name="Murat C."/>
            <person name="Sun H."/>
            <person name="Tunlid A."/>
            <person name="Henrissat B."/>
            <person name="Grigoriev I.V."/>
            <person name="Hibbett D.S."/>
            <person name="Martin F."/>
            <person name="Nordberg H.P."/>
            <person name="Cantor M.N."/>
            <person name="Hua S.X."/>
        </authorList>
    </citation>
    <scope>NUCLEOTIDE SEQUENCE [LARGE SCALE GENOMIC DNA]</scope>
    <source>
        <strain evidence="3 4">MUT 4182</strain>
    </source>
</reference>
<dbReference type="PANTHER" id="PTHR43794:SF11">
    <property type="entry name" value="AMIDOHYDROLASE-RELATED DOMAIN-CONTAINING PROTEIN"/>
    <property type="match status" value="1"/>
</dbReference>
<dbReference type="Proteomes" id="UP000054248">
    <property type="component" value="Unassembled WGS sequence"/>
</dbReference>
<dbReference type="Pfam" id="PF01979">
    <property type="entry name" value="Amidohydro_1"/>
    <property type="match status" value="1"/>
</dbReference>
<dbReference type="InterPro" id="IPR011059">
    <property type="entry name" value="Metal-dep_hydrolase_composite"/>
</dbReference>
<dbReference type="AlphaFoldDB" id="A0A0C3Q1V5"/>
<sequence length="404" mass="44800">MGDWTLLEYVAKCLQVLFPVIEADDAYASQMLGYLEALNGGVTTVVDHCHLTREPQLFDAMLDATRKSGIRSFLCYARWEKWPNGTGRKEWQMNQLRRLVKEGTGSDRVTLGLAIDGLGEVFYRELQDELFPFAKESGIDVFSTHTVSKLSGIGPDTISQLAERGMLTQPILFVHCNEMSEEERDKLIAAECGISSTPEIELHMPLGNPVALTADEAGARVGLGVDCSSVVSGEMFSVMRSALQYQRGVENDKLHSQGKLPKYLKRKAGDVFRMATMGGARAIHREHLIGSVEVGKKADLVLINTLTPAMLGAERDPVQAIVMHASVSDVEMVLVDGEVVVDKTRPVSEGAFTRVKWTEEVKRVRESSERMKARISDWNTAEEAGYTRIRDIIGLTDEVCVEKY</sequence>
<keyword evidence="1" id="KW-0378">Hydrolase</keyword>
<dbReference type="Gene3D" id="3.20.20.140">
    <property type="entry name" value="Metal-dependent hydrolases"/>
    <property type="match status" value="1"/>
</dbReference>
<protein>
    <recommendedName>
        <fullName evidence="2">Amidohydrolase-related domain-containing protein</fullName>
    </recommendedName>
</protein>
<evidence type="ECO:0000313" key="4">
    <source>
        <dbReference type="Proteomes" id="UP000054248"/>
    </source>
</evidence>
<dbReference type="SUPFAM" id="SSF51338">
    <property type="entry name" value="Composite domain of metallo-dependent hydrolases"/>
    <property type="match status" value="1"/>
</dbReference>
<organism evidence="3 4">
    <name type="scientific">Tulasnella calospora MUT 4182</name>
    <dbReference type="NCBI Taxonomy" id="1051891"/>
    <lineage>
        <taxon>Eukaryota</taxon>
        <taxon>Fungi</taxon>
        <taxon>Dikarya</taxon>
        <taxon>Basidiomycota</taxon>
        <taxon>Agaricomycotina</taxon>
        <taxon>Agaricomycetes</taxon>
        <taxon>Cantharellales</taxon>
        <taxon>Tulasnellaceae</taxon>
        <taxon>Tulasnella</taxon>
    </lineage>
</organism>
<evidence type="ECO:0000313" key="3">
    <source>
        <dbReference type="EMBL" id="KIO16259.1"/>
    </source>
</evidence>
<dbReference type="InterPro" id="IPR050287">
    <property type="entry name" value="MTA/SAH_deaminase"/>
</dbReference>
<accession>A0A0C3Q1V5</accession>
<evidence type="ECO:0000256" key="1">
    <source>
        <dbReference type="ARBA" id="ARBA00022801"/>
    </source>
</evidence>
<dbReference type="STRING" id="1051891.A0A0C3Q1V5"/>
<dbReference type="GO" id="GO:0016810">
    <property type="term" value="F:hydrolase activity, acting on carbon-nitrogen (but not peptide) bonds"/>
    <property type="evidence" value="ECO:0007669"/>
    <property type="project" value="InterPro"/>
</dbReference>
<dbReference type="OrthoDB" id="194468at2759"/>
<feature type="domain" description="Amidohydrolase-related" evidence="2">
    <location>
        <begin position="17"/>
        <end position="340"/>
    </location>
</feature>
<gene>
    <name evidence="3" type="ORF">M407DRAFT_247030</name>
</gene>
<keyword evidence="4" id="KW-1185">Reference proteome</keyword>
<dbReference type="Gene3D" id="2.30.40.10">
    <property type="entry name" value="Urease, subunit C, domain 1"/>
    <property type="match status" value="1"/>
</dbReference>